<feature type="domain" description="PH" evidence="2">
    <location>
        <begin position="697"/>
        <end position="856"/>
    </location>
</feature>
<dbReference type="Proteomes" id="UP000198211">
    <property type="component" value="Unassembled WGS sequence"/>
</dbReference>
<keyword evidence="4" id="KW-1185">Reference proteome</keyword>
<dbReference type="OrthoDB" id="9970435at2759"/>
<dbReference type="EMBL" id="NBNE01001751">
    <property type="protein sequence ID" value="OWZ12789.1"/>
    <property type="molecule type" value="Genomic_DNA"/>
</dbReference>
<feature type="compositionally biased region" description="Basic and acidic residues" evidence="1">
    <location>
        <begin position="598"/>
        <end position="608"/>
    </location>
</feature>
<feature type="region of interest" description="Disordered" evidence="1">
    <location>
        <begin position="598"/>
        <end position="631"/>
    </location>
</feature>
<feature type="compositionally biased region" description="Pro residues" evidence="1">
    <location>
        <begin position="911"/>
        <end position="920"/>
    </location>
</feature>
<dbReference type="Gene3D" id="2.30.29.30">
    <property type="entry name" value="Pleckstrin-homology domain (PH domain)/Phosphotyrosine-binding domain (PTB)"/>
    <property type="match status" value="1"/>
</dbReference>
<feature type="compositionally biased region" description="Polar residues" evidence="1">
    <location>
        <begin position="525"/>
        <end position="539"/>
    </location>
</feature>
<dbReference type="InterPro" id="IPR001849">
    <property type="entry name" value="PH_domain"/>
</dbReference>
<feature type="compositionally biased region" description="Acidic residues" evidence="1">
    <location>
        <begin position="550"/>
        <end position="560"/>
    </location>
</feature>
<sequence>MNWYPGASKALRVFVGFQSEIRAYVPPSEQCNLSAMSWWLRYSKPPCSGRRSWPTADEFHALAQRLRARLASRSNGHKRREKKLSEGQVRVLLRDMLLVAWGLRPSCLVDCCALTKERVQLLLDYLDRETHDSSRVCAVLLDGNVFFVNVETFVAHKMSSGLEQQMYVDVSASLTRPKLLSNSARRQTTAECNCIGWYLALFSAWTVTACKILLSSRSRVLEWNRPAPLNATALAGILLCYPCVYDIYEDHDVAGDEWSEQVNCLSMCPLLLLQTSAVVYVSYCNISLHSSYSDLVVLCRPQQQLELMLHEFSVPQHLLHTFKDEETGVDALHATILRFQFNAGEFTVAWLTFKGDAIEDEEQHYVAKKDGLLSSKLLRGLFGDTTMRCFEEVPGDTIPKEAFVCILALFYEGNTEDRISYIFTMYNIIFFGENNNAEGFIAEKDYLNNAEGFIAEKDYLYLLNYLEEYMPLPKQLYAAFEECMIPMAGQLSNSQFVTWVRKYPDVMEFLAIHLPPSPLPGRDPLNNSPSCRNDSNRNPFSSFDFIGGEDSGDEDSDGMYDSDHLTEVEMSQSSYRDSSSSMNGNDELTSILKEAGRVMHDENTERTSDLSQMALPRRGQERSRGSRSRGVQKMGRYMGKAVGGGISKVGHVGRSILHVGKSQGYNQHAGDHHSDDPAAVELLSAGYSFSSESQSTKKYVCGYLHKISDSKWGKKRSWHRRWFVLDRQRGVLSYYRHNPANHMPTSSSSHGNIVHMADSPVPTGKEQDQVQEQQQTLLYLNEAHPWYRGALDLNMDNVSLLFEKTLARNAPTRYFFQVSTLSLHDIDSKRGVQYKLCADMETDFDLWTSAIAEAINRKDSHNGMANNGAPVLSHQQLYRQRLVQKQMEEENARARESEGAQEATTNNGHDSPPPTLGPSPPKRKIPPRIVTQFSSGPDSGLPDASCWHLHIHVDGTKQCLIVGFMLNIVAIRCLDSEHVLWKVFVCIVVTCMFVVNIYNPESLHRPRHGSVGGSFLDVNGSIDNALLAFKDDDTGRDIRNSQLRLQEVTKERALFEFIAADLVRTDSKMDLISQRVEFPPEHENSRLFIINAQLPSYGPSVWGDGSYDGPGYSLALYWKIPDEIFEELKNPTTTTLKLLKRFLEAGDDTSLTDRFKVIAQVTNQDECGITGMAKKLLVSHNATPVLTRPQHRIYHFKDGSTEVVVDIHAFSYIARRGIHSLLDKTSRLVIDVAFVVQGETDEELPEQVLGCCRLDRVDVNKSKYITTV</sequence>
<evidence type="ECO:0000313" key="4">
    <source>
        <dbReference type="Proteomes" id="UP000198211"/>
    </source>
</evidence>
<dbReference type="SUPFAM" id="SSF50729">
    <property type="entry name" value="PH domain-like"/>
    <property type="match status" value="1"/>
</dbReference>
<dbReference type="Pfam" id="PF14953">
    <property type="entry name" value="DUF4504"/>
    <property type="match status" value="1"/>
</dbReference>
<organism evidence="3 4">
    <name type="scientific">Phytophthora megakarya</name>
    <dbReference type="NCBI Taxonomy" id="4795"/>
    <lineage>
        <taxon>Eukaryota</taxon>
        <taxon>Sar</taxon>
        <taxon>Stramenopiles</taxon>
        <taxon>Oomycota</taxon>
        <taxon>Peronosporomycetes</taxon>
        <taxon>Peronosporales</taxon>
        <taxon>Peronosporaceae</taxon>
        <taxon>Phytophthora</taxon>
    </lineage>
</organism>
<dbReference type="InterPro" id="IPR027850">
    <property type="entry name" value="DUF4504"/>
</dbReference>
<dbReference type="InterPro" id="IPR011993">
    <property type="entry name" value="PH-like_dom_sf"/>
</dbReference>
<feature type="compositionally biased region" description="Basic and acidic residues" evidence="1">
    <location>
        <begin position="886"/>
        <end position="898"/>
    </location>
</feature>
<feature type="region of interest" description="Disordered" evidence="1">
    <location>
        <begin position="884"/>
        <end position="937"/>
    </location>
</feature>
<proteinExistence type="predicted"/>
<accession>A0A225W6J9</accession>
<name>A0A225W6J9_9STRA</name>
<dbReference type="PANTHER" id="PTHR31558">
    <property type="entry name" value="CW14 PROTEIN"/>
    <property type="match status" value="1"/>
</dbReference>
<evidence type="ECO:0000259" key="2">
    <source>
        <dbReference type="PROSITE" id="PS50003"/>
    </source>
</evidence>
<reference evidence="4" key="1">
    <citation type="submission" date="2017-03" db="EMBL/GenBank/DDBJ databases">
        <title>Phytopthora megakarya and P. palmivora, two closely related causual agents of cacao black pod achieved similar genome size and gene model numbers by different mechanisms.</title>
        <authorList>
            <person name="Ali S."/>
            <person name="Shao J."/>
            <person name="Larry D.J."/>
            <person name="Kronmiller B."/>
            <person name="Shen D."/>
            <person name="Strem M.D."/>
            <person name="Melnick R.L."/>
            <person name="Guiltinan M.J."/>
            <person name="Tyler B.M."/>
            <person name="Meinhardt L.W."/>
            <person name="Bailey B.A."/>
        </authorList>
    </citation>
    <scope>NUCLEOTIDE SEQUENCE [LARGE SCALE GENOMIC DNA]</scope>
    <source>
        <strain evidence="4">zdho120</strain>
    </source>
</reference>
<evidence type="ECO:0000256" key="1">
    <source>
        <dbReference type="SAM" id="MobiDB-lite"/>
    </source>
</evidence>
<dbReference type="STRING" id="4795.A0A225W6J9"/>
<gene>
    <name evidence="3" type="ORF">PHMEG_00013993</name>
</gene>
<dbReference type="Pfam" id="PF00169">
    <property type="entry name" value="PH"/>
    <property type="match status" value="1"/>
</dbReference>
<protein>
    <submittedName>
        <fullName evidence="3">Putative mitochondrial protein</fullName>
    </submittedName>
</protein>
<dbReference type="PROSITE" id="PS50003">
    <property type="entry name" value="PH_DOMAIN"/>
    <property type="match status" value="1"/>
</dbReference>
<dbReference type="AlphaFoldDB" id="A0A225W6J9"/>
<dbReference type="InterPro" id="IPR009769">
    <property type="entry name" value="EDR2_C"/>
</dbReference>
<dbReference type="Pfam" id="PF07059">
    <property type="entry name" value="EDR2_C"/>
    <property type="match status" value="1"/>
</dbReference>
<evidence type="ECO:0000313" key="3">
    <source>
        <dbReference type="EMBL" id="OWZ12789.1"/>
    </source>
</evidence>
<comment type="caution">
    <text evidence="3">The sequence shown here is derived from an EMBL/GenBank/DDBJ whole genome shotgun (WGS) entry which is preliminary data.</text>
</comment>
<feature type="region of interest" description="Disordered" evidence="1">
    <location>
        <begin position="518"/>
        <end position="561"/>
    </location>
</feature>
<dbReference type="PANTHER" id="PTHR31558:SF3">
    <property type="entry name" value="CW14 PROTEIN"/>
    <property type="match status" value="1"/>
</dbReference>
<dbReference type="SMART" id="SM00233">
    <property type="entry name" value="PH"/>
    <property type="match status" value="1"/>
</dbReference>